<dbReference type="InterPro" id="IPR027417">
    <property type="entry name" value="P-loop_NTPase"/>
</dbReference>
<dbReference type="CDD" id="cd03257">
    <property type="entry name" value="ABC_NikE_OppD_transporters"/>
    <property type="match status" value="1"/>
</dbReference>
<evidence type="ECO:0000259" key="5">
    <source>
        <dbReference type="PROSITE" id="PS50893"/>
    </source>
</evidence>
<keyword evidence="4 6" id="KW-0067">ATP-binding</keyword>
<dbReference type="Gene3D" id="3.40.50.300">
    <property type="entry name" value="P-loop containing nucleotide triphosphate hydrolases"/>
    <property type="match status" value="1"/>
</dbReference>
<dbReference type="SUPFAM" id="SSF52540">
    <property type="entry name" value="P-loop containing nucleoside triphosphate hydrolases"/>
    <property type="match status" value="1"/>
</dbReference>
<dbReference type="AlphaFoldDB" id="A0A0E3Q522"/>
<gene>
    <name evidence="6" type="ORF">MSVAZ_1223</name>
</gene>
<proteinExistence type="inferred from homology"/>
<dbReference type="PANTHER" id="PTHR43776">
    <property type="entry name" value="TRANSPORT ATP-BINDING PROTEIN"/>
    <property type="match status" value="1"/>
</dbReference>
<comment type="similarity">
    <text evidence="1">Belongs to the ABC transporter superfamily.</text>
</comment>
<dbReference type="PANTHER" id="PTHR43776:SF7">
    <property type="entry name" value="D,D-DIPEPTIDE TRANSPORT ATP-BINDING PROTEIN DDPF-RELATED"/>
    <property type="match status" value="1"/>
</dbReference>
<dbReference type="GO" id="GO:0005524">
    <property type="term" value="F:ATP binding"/>
    <property type="evidence" value="ECO:0007669"/>
    <property type="project" value="UniProtKB-KW"/>
</dbReference>
<dbReference type="GO" id="GO:0016887">
    <property type="term" value="F:ATP hydrolysis activity"/>
    <property type="evidence" value="ECO:0007669"/>
    <property type="project" value="InterPro"/>
</dbReference>
<dbReference type="PATRIC" id="fig|1434123.4.peg.1443"/>
<dbReference type="InterPro" id="IPR003593">
    <property type="entry name" value="AAA+_ATPase"/>
</dbReference>
<dbReference type="GO" id="GO:0055085">
    <property type="term" value="P:transmembrane transport"/>
    <property type="evidence" value="ECO:0007669"/>
    <property type="project" value="UniProtKB-ARBA"/>
</dbReference>
<accession>A0A0E3Q522</accession>
<evidence type="ECO:0000256" key="1">
    <source>
        <dbReference type="ARBA" id="ARBA00005417"/>
    </source>
</evidence>
<name>A0A0E3Q522_9EURY</name>
<keyword evidence="3" id="KW-0547">Nucleotide-binding</keyword>
<evidence type="ECO:0000256" key="2">
    <source>
        <dbReference type="ARBA" id="ARBA00022448"/>
    </source>
</evidence>
<dbReference type="RefSeq" id="WP_048119484.1">
    <property type="nucleotide sequence ID" value="NZ_CP009520.1"/>
</dbReference>
<evidence type="ECO:0000256" key="3">
    <source>
        <dbReference type="ARBA" id="ARBA00022741"/>
    </source>
</evidence>
<evidence type="ECO:0000313" key="6">
    <source>
        <dbReference type="EMBL" id="AKB43492.1"/>
    </source>
</evidence>
<evidence type="ECO:0000313" key="7">
    <source>
        <dbReference type="Proteomes" id="UP000033096"/>
    </source>
</evidence>
<dbReference type="InterPro" id="IPR050319">
    <property type="entry name" value="ABC_transp_ATP-bind"/>
</dbReference>
<organism evidence="6 7">
    <name type="scientific">Methanosarcina vacuolata Z-761</name>
    <dbReference type="NCBI Taxonomy" id="1434123"/>
    <lineage>
        <taxon>Archaea</taxon>
        <taxon>Methanobacteriati</taxon>
        <taxon>Methanobacteriota</taxon>
        <taxon>Stenosarchaea group</taxon>
        <taxon>Methanomicrobia</taxon>
        <taxon>Methanosarcinales</taxon>
        <taxon>Methanosarcinaceae</taxon>
        <taxon>Methanosarcina</taxon>
    </lineage>
</organism>
<dbReference type="HOGENOM" id="CLU_000604_1_23_2"/>
<keyword evidence="7" id="KW-1185">Reference proteome</keyword>
<dbReference type="InterPro" id="IPR017871">
    <property type="entry name" value="ABC_transporter-like_CS"/>
</dbReference>
<dbReference type="Pfam" id="PF00005">
    <property type="entry name" value="ABC_tran"/>
    <property type="match status" value="1"/>
</dbReference>
<keyword evidence="2" id="KW-0813">Transport</keyword>
<dbReference type="PROSITE" id="PS00211">
    <property type="entry name" value="ABC_TRANSPORTER_1"/>
    <property type="match status" value="1"/>
</dbReference>
<dbReference type="GeneID" id="24809634"/>
<dbReference type="EMBL" id="CP009520">
    <property type="protein sequence ID" value="AKB43492.1"/>
    <property type="molecule type" value="Genomic_DNA"/>
</dbReference>
<evidence type="ECO:0000256" key="4">
    <source>
        <dbReference type="ARBA" id="ARBA00022840"/>
    </source>
</evidence>
<dbReference type="Proteomes" id="UP000033096">
    <property type="component" value="Chromosome"/>
</dbReference>
<sequence>MALLEVKNLKKHYYSGLFQLQVNKAVDGVSFRIEKGKTLGLVGKSGCGKSTLGRTVLRLLEPTEGSIIFDGQDISKLKGQSLKYLGTRMQIIFQNPESCLNPKMKVYDIIAEPLRLHRLCAKDRELERVKELIEIVYLNEELLFRYPKELSGGQLQRVAIARVLSMKPELIVADEPTSMLDPLVQAQILSLLKGLQTKFKISFLFISHDIKVVEWMSDEIAFMEKGKIVNLKVVSRQSSKIK</sequence>
<dbReference type="PROSITE" id="PS50893">
    <property type="entry name" value="ABC_TRANSPORTER_2"/>
    <property type="match status" value="1"/>
</dbReference>
<dbReference type="STRING" id="1434123.MSVAZ_1223"/>
<dbReference type="KEGG" id="mvc:MSVAZ_1223"/>
<feature type="domain" description="ABC transporter" evidence="5">
    <location>
        <begin position="4"/>
        <end position="241"/>
    </location>
</feature>
<dbReference type="SMART" id="SM00382">
    <property type="entry name" value="AAA"/>
    <property type="match status" value="1"/>
</dbReference>
<protein>
    <submittedName>
        <fullName evidence="6">Dipeptide transport ATP-binding protein DppF</fullName>
    </submittedName>
</protein>
<dbReference type="InterPro" id="IPR003439">
    <property type="entry name" value="ABC_transporter-like_ATP-bd"/>
</dbReference>
<reference evidence="6 7" key="1">
    <citation type="submission" date="2014-07" db="EMBL/GenBank/DDBJ databases">
        <title>Methanogenic archaea and the global carbon cycle.</title>
        <authorList>
            <person name="Henriksen J.R."/>
            <person name="Luke J."/>
            <person name="Reinhart S."/>
            <person name="Benedict M.N."/>
            <person name="Youngblut N.D."/>
            <person name="Metcalf M.E."/>
            <person name="Whitaker R.J."/>
            <person name="Metcalf W.W."/>
        </authorList>
    </citation>
    <scope>NUCLEOTIDE SEQUENCE [LARGE SCALE GENOMIC DNA]</scope>
    <source>
        <strain evidence="6 7">Z-761</strain>
    </source>
</reference>